<dbReference type="InterPro" id="IPR012951">
    <property type="entry name" value="BBE"/>
</dbReference>
<organism evidence="7 8">
    <name type="scientific">Lophiostoma macrostomum CBS 122681</name>
    <dbReference type="NCBI Taxonomy" id="1314788"/>
    <lineage>
        <taxon>Eukaryota</taxon>
        <taxon>Fungi</taxon>
        <taxon>Dikarya</taxon>
        <taxon>Ascomycota</taxon>
        <taxon>Pezizomycotina</taxon>
        <taxon>Dothideomycetes</taxon>
        <taxon>Pleosporomycetidae</taxon>
        <taxon>Pleosporales</taxon>
        <taxon>Lophiostomataceae</taxon>
        <taxon>Lophiostoma</taxon>
    </lineage>
</organism>
<evidence type="ECO:0000256" key="3">
    <source>
        <dbReference type="ARBA" id="ARBA00022630"/>
    </source>
</evidence>
<evidence type="ECO:0000256" key="1">
    <source>
        <dbReference type="ARBA" id="ARBA00001974"/>
    </source>
</evidence>
<comment type="similarity">
    <text evidence="2">Belongs to the oxygen-dependent FAD-linked oxidoreductase family.</text>
</comment>
<sequence length="477" mass="51257">MGSAPDVYAQLRSDLKGTEAEVLTPDSEGYRESLQRWSEHCVKEAQAVVKVTSASDITKTLHFVKTNKIPIVVKGGGHSTSGSSSISDGLVIDLSKMRNVTVDPAAKTITAQGGTIWADVDNAAAEHGLATVGGTVNHTGVGGLTLGGGYGYLTGAHGLTIDNLLSVSIVLASGTQVTASPTSNSDLFWAVRGAGQNFGVVTSFTFRAIPQPHPVFAGPLIFLPDKLPQVVTFANKFHEQNNEDAALMWGFSCPPPANAPVVLTMLFYNGPEDAARAFFADLWDLGPVADMSGVVPYATVNSLLNANAGFDGRKQFGGGAFKLPMSPAFVEALFGEWLQFVSGHEGMNESLMLFETIPYGKVREVANESCSFSNRGDYYNIGTVFKWFDPELDEVVREFSRGLLRKASQSAGVEQDEEIRGKEGVGVYGNYSNNDVSAQDVYGSNTKRLEELKHKYDPDNLFDRGTRLVPRPLVVVN</sequence>
<proteinExistence type="inferred from homology"/>
<dbReference type="Proteomes" id="UP000799324">
    <property type="component" value="Unassembled WGS sequence"/>
</dbReference>
<protein>
    <submittedName>
        <fullName evidence="7">FAD-binding domain-containing protein</fullName>
    </submittedName>
</protein>
<evidence type="ECO:0000313" key="7">
    <source>
        <dbReference type="EMBL" id="KAF2659274.1"/>
    </source>
</evidence>
<dbReference type="Gene3D" id="3.30.465.10">
    <property type="match status" value="1"/>
</dbReference>
<dbReference type="PANTHER" id="PTHR42973">
    <property type="entry name" value="BINDING OXIDOREDUCTASE, PUTATIVE (AFU_ORTHOLOGUE AFUA_1G17690)-RELATED"/>
    <property type="match status" value="1"/>
</dbReference>
<dbReference type="OrthoDB" id="415825at2759"/>
<dbReference type="InterPro" id="IPR016169">
    <property type="entry name" value="FAD-bd_PCMH_sub2"/>
</dbReference>
<evidence type="ECO:0000256" key="5">
    <source>
        <dbReference type="ARBA" id="ARBA00023002"/>
    </source>
</evidence>
<dbReference type="SUPFAM" id="SSF56176">
    <property type="entry name" value="FAD-binding/transporter-associated domain-like"/>
    <property type="match status" value="1"/>
</dbReference>
<evidence type="ECO:0000259" key="6">
    <source>
        <dbReference type="PROSITE" id="PS51387"/>
    </source>
</evidence>
<evidence type="ECO:0000256" key="2">
    <source>
        <dbReference type="ARBA" id="ARBA00005466"/>
    </source>
</evidence>
<keyword evidence="4" id="KW-0274">FAD</keyword>
<dbReference type="AlphaFoldDB" id="A0A6A6TKX1"/>
<dbReference type="GO" id="GO:0071949">
    <property type="term" value="F:FAD binding"/>
    <property type="evidence" value="ECO:0007669"/>
    <property type="project" value="InterPro"/>
</dbReference>
<reference evidence="7" key="1">
    <citation type="journal article" date="2020" name="Stud. Mycol.">
        <title>101 Dothideomycetes genomes: a test case for predicting lifestyles and emergence of pathogens.</title>
        <authorList>
            <person name="Haridas S."/>
            <person name="Albert R."/>
            <person name="Binder M."/>
            <person name="Bloem J."/>
            <person name="Labutti K."/>
            <person name="Salamov A."/>
            <person name="Andreopoulos B."/>
            <person name="Baker S."/>
            <person name="Barry K."/>
            <person name="Bills G."/>
            <person name="Bluhm B."/>
            <person name="Cannon C."/>
            <person name="Castanera R."/>
            <person name="Culley D."/>
            <person name="Daum C."/>
            <person name="Ezra D."/>
            <person name="Gonzalez J."/>
            <person name="Henrissat B."/>
            <person name="Kuo A."/>
            <person name="Liang C."/>
            <person name="Lipzen A."/>
            <person name="Lutzoni F."/>
            <person name="Magnuson J."/>
            <person name="Mondo S."/>
            <person name="Nolan M."/>
            <person name="Ohm R."/>
            <person name="Pangilinan J."/>
            <person name="Park H.-J."/>
            <person name="Ramirez L."/>
            <person name="Alfaro M."/>
            <person name="Sun H."/>
            <person name="Tritt A."/>
            <person name="Yoshinaga Y."/>
            <person name="Zwiers L.-H."/>
            <person name="Turgeon B."/>
            <person name="Goodwin S."/>
            <person name="Spatafora J."/>
            <person name="Crous P."/>
            <person name="Grigoriev I."/>
        </authorList>
    </citation>
    <scope>NUCLEOTIDE SEQUENCE</scope>
    <source>
        <strain evidence="7">CBS 122681</strain>
    </source>
</reference>
<dbReference type="InterPro" id="IPR036318">
    <property type="entry name" value="FAD-bd_PCMH-like_sf"/>
</dbReference>
<dbReference type="InterPro" id="IPR006094">
    <property type="entry name" value="Oxid_FAD_bind_N"/>
</dbReference>
<dbReference type="Gene3D" id="3.30.43.10">
    <property type="entry name" value="Uridine Diphospho-n-acetylenolpyruvylglucosamine Reductase, domain 2"/>
    <property type="match status" value="1"/>
</dbReference>
<keyword evidence="8" id="KW-1185">Reference proteome</keyword>
<dbReference type="Pfam" id="PF01565">
    <property type="entry name" value="FAD_binding_4"/>
    <property type="match status" value="1"/>
</dbReference>
<comment type="cofactor">
    <cofactor evidence="1">
        <name>FAD</name>
        <dbReference type="ChEBI" id="CHEBI:57692"/>
    </cofactor>
</comment>
<dbReference type="PANTHER" id="PTHR42973:SF39">
    <property type="entry name" value="FAD-BINDING PCMH-TYPE DOMAIN-CONTAINING PROTEIN"/>
    <property type="match status" value="1"/>
</dbReference>
<dbReference type="PROSITE" id="PS51387">
    <property type="entry name" value="FAD_PCMH"/>
    <property type="match status" value="1"/>
</dbReference>
<gene>
    <name evidence="7" type="ORF">K491DRAFT_689405</name>
</gene>
<dbReference type="GO" id="GO:0016491">
    <property type="term" value="F:oxidoreductase activity"/>
    <property type="evidence" value="ECO:0007669"/>
    <property type="project" value="UniProtKB-KW"/>
</dbReference>
<keyword evidence="3" id="KW-0285">Flavoprotein</keyword>
<name>A0A6A6TKX1_9PLEO</name>
<feature type="domain" description="FAD-binding PCMH-type" evidence="6">
    <location>
        <begin position="41"/>
        <end position="211"/>
    </location>
</feature>
<dbReference type="InterPro" id="IPR050416">
    <property type="entry name" value="FAD-linked_Oxidoreductase"/>
</dbReference>
<dbReference type="EMBL" id="MU004308">
    <property type="protein sequence ID" value="KAF2659274.1"/>
    <property type="molecule type" value="Genomic_DNA"/>
</dbReference>
<dbReference type="InterPro" id="IPR016167">
    <property type="entry name" value="FAD-bd_PCMH_sub1"/>
</dbReference>
<evidence type="ECO:0000256" key="4">
    <source>
        <dbReference type="ARBA" id="ARBA00022827"/>
    </source>
</evidence>
<evidence type="ECO:0000313" key="8">
    <source>
        <dbReference type="Proteomes" id="UP000799324"/>
    </source>
</evidence>
<accession>A0A6A6TKX1</accession>
<keyword evidence="5" id="KW-0560">Oxidoreductase</keyword>
<dbReference type="Pfam" id="PF08031">
    <property type="entry name" value="BBE"/>
    <property type="match status" value="1"/>
</dbReference>
<dbReference type="InterPro" id="IPR016166">
    <property type="entry name" value="FAD-bd_PCMH"/>
</dbReference>
<dbReference type="Gene3D" id="3.40.462.20">
    <property type="match status" value="1"/>
</dbReference>